<dbReference type="Gene3D" id="1.10.1070.11">
    <property type="entry name" value="Phosphatidylinositol 3-/4-kinase, catalytic domain"/>
    <property type="match status" value="1"/>
</dbReference>
<dbReference type="EMBL" id="CAMXCT020002975">
    <property type="protein sequence ID" value="CAL1155023.1"/>
    <property type="molecule type" value="Genomic_DNA"/>
</dbReference>
<dbReference type="GO" id="GO:0048015">
    <property type="term" value="P:phosphatidylinositol-mediated signaling"/>
    <property type="evidence" value="ECO:0007669"/>
    <property type="project" value="TreeGrafter"/>
</dbReference>
<evidence type="ECO:0000259" key="3">
    <source>
        <dbReference type="PROSITE" id="PS50290"/>
    </source>
</evidence>
<evidence type="ECO:0000256" key="2">
    <source>
        <dbReference type="ARBA" id="ARBA00022777"/>
    </source>
</evidence>
<keyword evidence="1" id="KW-0808">Transferase</keyword>
<evidence type="ECO:0000256" key="1">
    <source>
        <dbReference type="ARBA" id="ARBA00022679"/>
    </source>
</evidence>
<dbReference type="InterPro" id="IPR000403">
    <property type="entry name" value="PI3/4_kinase_cat_dom"/>
</dbReference>
<gene>
    <name evidence="4" type="ORF">C1SCF055_LOCUS27675</name>
</gene>
<dbReference type="GO" id="GO:0046854">
    <property type="term" value="P:phosphatidylinositol phosphate biosynthetic process"/>
    <property type="evidence" value="ECO:0007669"/>
    <property type="project" value="InterPro"/>
</dbReference>
<dbReference type="InterPro" id="IPR011009">
    <property type="entry name" value="Kinase-like_dom_sf"/>
</dbReference>
<evidence type="ECO:0000313" key="4">
    <source>
        <dbReference type="EMBL" id="CAI4001648.1"/>
    </source>
</evidence>
<evidence type="ECO:0000313" key="5">
    <source>
        <dbReference type="EMBL" id="CAL4788960.1"/>
    </source>
</evidence>
<dbReference type="Proteomes" id="UP001152797">
    <property type="component" value="Unassembled WGS sequence"/>
</dbReference>
<keyword evidence="6" id="KW-1185">Reference proteome</keyword>
<dbReference type="PROSITE" id="PS50290">
    <property type="entry name" value="PI3_4_KINASE_3"/>
    <property type="match status" value="1"/>
</dbReference>
<dbReference type="OrthoDB" id="409410at2759"/>
<dbReference type="GO" id="GO:0052742">
    <property type="term" value="F:phosphatidylinositol kinase activity"/>
    <property type="evidence" value="ECO:0007669"/>
    <property type="project" value="TreeGrafter"/>
</dbReference>
<protein>
    <submittedName>
        <fullName evidence="5">Phosphatidylinositol 3-kinase age-1</fullName>
    </submittedName>
</protein>
<dbReference type="InterPro" id="IPR036940">
    <property type="entry name" value="PI3/4_kinase_cat_sf"/>
</dbReference>
<dbReference type="EMBL" id="CAMXCT030002975">
    <property type="protein sequence ID" value="CAL4788960.1"/>
    <property type="molecule type" value="Genomic_DNA"/>
</dbReference>
<accession>A0A9P1D3B4</accession>
<dbReference type="PANTHER" id="PTHR10048">
    <property type="entry name" value="PHOSPHATIDYLINOSITOL KINASE"/>
    <property type="match status" value="1"/>
</dbReference>
<keyword evidence="2" id="KW-0418">Kinase</keyword>
<sequence>MCDGTEPWALYNEYKCYRNYAAVATQGCSRYLQHLSHAVRKIADDDHSWHDLPDVYLSEERLADSFLEEQSGLYTALRKYDQIKVERRMKSITRPWMFQLRRSDKPEQPVKRLILKPEDIGSEACAMEILCKLNQIWSERDVEISEACRHPVQVKTYRMFLVEPDASFIEVVEDSTTLGKLKRESVRQWIWPGTRVREYLENNQLRLDKLAATTAGFLACSYLLGIGDGHQDNLMLTKGGELFRIDFGFLFGKRPFGPDAPTVWLPWTVCEALADRWADVIRAAEVAVGTLLARPEQLREICKVSVFDTAFGASAEAYVMGLSVADFRQKVSAIGSFDYFDSGYLGQEVKNLSVGVVAYNAPRIRLQGPGSCFPINLKSPAALLFILSGSAARVSSPDALERFAEHFLPASSNRAHDLFVNFQIGITQALPAVLLDQSAVGTYFADTGVSVAEAYKKYHELFAGALQKAAKEEGVNLAKNGALPLDIGNVLIEKAGSDPQVQESFSVLEHAVDAQESELRNLPNNLQECSHIEVENFIIGHIPLMLASYTICSTMKSCKDGSIDKITMVDSILAVISSKTMSWAGVCLAKWMLVTVTPVGSVAIMVGSVLAAWAGSSATHGIFQCALGTQESRALEEALGKLVSPGDGPGASRLPTTASIEEVEERYEMLHDQHDPQRPNGNMESFAEINLAFGQAIRLMAHKRLAFEAGIHGSVERLPQGRDAEVDPSAVDLSKFCETYRLSAEWQQILRGQDISDTSELVFLTEEDVTRLCETRLLGERLRLQKGIQALQEAQRR</sequence>
<dbReference type="InterPro" id="IPR015433">
    <property type="entry name" value="PI3/4_kinase"/>
</dbReference>
<dbReference type="AlphaFoldDB" id="A0A9P1D3B4"/>
<dbReference type="EMBL" id="CAMXCT010002975">
    <property type="protein sequence ID" value="CAI4001648.1"/>
    <property type="molecule type" value="Genomic_DNA"/>
</dbReference>
<reference evidence="4" key="1">
    <citation type="submission" date="2022-10" db="EMBL/GenBank/DDBJ databases">
        <authorList>
            <person name="Chen Y."/>
            <person name="Dougan E. K."/>
            <person name="Chan C."/>
            <person name="Rhodes N."/>
            <person name="Thang M."/>
        </authorList>
    </citation>
    <scope>NUCLEOTIDE SEQUENCE</scope>
</reference>
<dbReference type="GO" id="GO:0016020">
    <property type="term" value="C:membrane"/>
    <property type="evidence" value="ECO:0007669"/>
    <property type="project" value="TreeGrafter"/>
</dbReference>
<organism evidence="4">
    <name type="scientific">Cladocopium goreaui</name>
    <dbReference type="NCBI Taxonomy" id="2562237"/>
    <lineage>
        <taxon>Eukaryota</taxon>
        <taxon>Sar</taxon>
        <taxon>Alveolata</taxon>
        <taxon>Dinophyceae</taxon>
        <taxon>Suessiales</taxon>
        <taxon>Symbiodiniaceae</taxon>
        <taxon>Cladocopium</taxon>
    </lineage>
</organism>
<reference evidence="5 6" key="2">
    <citation type="submission" date="2024-05" db="EMBL/GenBank/DDBJ databases">
        <authorList>
            <person name="Chen Y."/>
            <person name="Shah S."/>
            <person name="Dougan E. K."/>
            <person name="Thang M."/>
            <person name="Chan C."/>
        </authorList>
    </citation>
    <scope>NUCLEOTIDE SEQUENCE [LARGE SCALE GENOMIC DNA]</scope>
</reference>
<feature type="domain" description="PI3K/PI4K catalytic" evidence="3">
    <location>
        <begin position="82"/>
        <end position="368"/>
    </location>
</feature>
<name>A0A9P1D3B4_9DINO</name>
<dbReference type="Pfam" id="PF00454">
    <property type="entry name" value="PI3_PI4_kinase"/>
    <property type="match status" value="1"/>
</dbReference>
<dbReference type="GO" id="GO:0005737">
    <property type="term" value="C:cytoplasm"/>
    <property type="evidence" value="ECO:0007669"/>
    <property type="project" value="TreeGrafter"/>
</dbReference>
<comment type="caution">
    <text evidence="4">The sequence shown here is derived from an EMBL/GenBank/DDBJ whole genome shotgun (WGS) entry which is preliminary data.</text>
</comment>
<dbReference type="SUPFAM" id="SSF56112">
    <property type="entry name" value="Protein kinase-like (PK-like)"/>
    <property type="match status" value="1"/>
</dbReference>
<proteinExistence type="predicted"/>
<evidence type="ECO:0000313" key="6">
    <source>
        <dbReference type="Proteomes" id="UP001152797"/>
    </source>
</evidence>
<dbReference type="SMART" id="SM00146">
    <property type="entry name" value="PI3Kc"/>
    <property type="match status" value="1"/>
</dbReference>